<evidence type="ECO:0000313" key="4">
    <source>
        <dbReference type="Proteomes" id="UP000183085"/>
    </source>
</evidence>
<dbReference type="GO" id="GO:0005524">
    <property type="term" value="F:ATP binding"/>
    <property type="evidence" value="ECO:0007669"/>
    <property type="project" value="InterPro"/>
</dbReference>
<dbReference type="SMART" id="SM00382">
    <property type="entry name" value="AAA"/>
    <property type="match status" value="1"/>
</dbReference>
<dbReference type="InterPro" id="IPR050921">
    <property type="entry name" value="T4SS_GSP_E_ATPase"/>
</dbReference>
<dbReference type="GO" id="GO:0016887">
    <property type="term" value="F:ATP hydrolysis activity"/>
    <property type="evidence" value="ECO:0007669"/>
    <property type="project" value="InterPro"/>
</dbReference>
<evidence type="ECO:0000259" key="2">
    <source>
        <dbReference type="PROSITE" id="PS00662"/>
    </source>
</evidence>
<dbReference type="PANTHER" id="PTHR30486">
    <property type="entry name" value="TWITCHING MOTILITY PROTEIN PILT"/>
    <property type="match status" value="1"/>
</dbReference>
<dbReference type="InterPro" id="IPR003593">
    <property type="entry name" value="AAA+_ATPase"/>
</dbReference>
<dbReference type="SUPFAM" id="SSF52540">
    <property type="entry name" value="P-loop containing nucleoside triphosphate hydrolases"/>
    <property type="match status" value="1"/>
</dbReference>
<dbReference type="Pfam" id="PF00437">
    <property type="entry name" value="T2SSE"/>
    <property type="match status" value="1"/>
</dbReference>
<evidence type="ECO:0000256" key="1">
    <source>
        <dbReference type="ARBA" id="ARBA00006611"/>
    </source>
</evidence>
<dbReference type="AlphaFoldDB" id="A0A1J5E223"/>
<accession>A0A1J5E223</accession>
<name>A0A1J5E223_9BACT</name>
<dbReference type="InterPro" id="IPR001482">
    <property type="entry name" value="T2SS/T4SS_dom"/>
</dbReference>
<dbReference type="STRING" id="1817895.AUJ95_01735"/>
<evidence type="ECO:0000313" key="3">
    <source>
        <dbReference type="EMBL" id="OIP42425.1"/>
    </source>
</evidence>
<dbReference type="Gene3D" id="3.40.50.300">
    <property type="entry name" value="P-loop containing nucleotide triphosphate hydrolases"/>
    <property type="match status" value="1"/>
</dbReference>
<dbReference type="PROSITE" id="PS00662">
    <property type="entry name" value="T2SP_E"/>
    <property type="match status" value="1"/>
</dbReference>
<organism evidence="3 4">
    <name type="scientific">Candidatus Desantisbacteria bacterium CG2_30_40_21</name>
    <dbReference type="NCBI Taxonomy" id="1817895"/>
    <lineage>
        <taxon>Bacteria</taxon>
        <taxon>Candidatus Desantisiibacteriota</taxon>
    </lineage>
</organism>
<feature type="domain" description="Bacterial type II secretion system protein E" evidence="2">
    <location>
        <begin position="200"/>
        <end position="214"/>
    </location>
</feature>
<dbReference type="CDD" id="cd01131">
    <property type="entry name" value="PilT"/>
    <property type="match status" value="1"/>
</dbReference>
<reference evidence="3 4" key="1">
    <citation type="journal article" date="2016" name="Environ. Microbiol.">
        <title>Genomic resolution of a cold subsurface aquifer community provides metabolic insights for novel microbes adapted to high CO concentrations.</title>
        <authorList>
            <person name="Probst A.J."/>
            <person name="Castelle C.J."/>
            <person name="Singh A."/>
            <person name="Brown C.T."/>
            <person name="Anantharaman K."/>
            <person name="Sharon I."/>
            <person name="Hug L.A."/>
            <person name="Burstein D."/>
            <person name="Emerson J.B."/>
            <person name="Thomas B.C."/>
            <person name="Banfield J.F."/>
        </authorList>
    </citation>
    <scope>NUCLEOTIDE SEQUENCE [LARGE SCALE GENOMIC DNA]</scope>
    <source>
        <strain evidence="3">CG2_30_40_21</strain>
    </source>
</reference>
<gene>
    <name evidence="3" type="ORF">AUJ95_01735</name>
</gene>
<proteinExistence type="inferred from homology"/>
<dbReference type="InterPro" id="IPR027417">
    <property type="entry name" value="P-loop_NTPase"/>
</dbReference>
<protein>
    <submittedName>
        <fullName evidence="3">Type IV pili twitching motility protein PilT</fullName>
    </submittedName>
</protein>
<sequence>MTTYEDYGFDSLLQELIKADGSDLHIRAGEPPFFRINGKIKRADMFPPLTQEKAKSLLYSIMSEERQQRFEEHLELDMSYTMPGIARFRVNVFQQQGCIGAAIRMIPFKIQTIDELKLPAVLKQLSLIPRGLILVTGPTGSGKSTTLAAMIDHINSNRKANIVSIEDPIEFVHIDRLSVINQREVGVDAPSFAEALKHVMRQNPDVILVGEMRDLETMASAITAAETGVIVFATLHTNNAVQTIDRIIDVFPIEQQQQVRLQLAVTLQAIVSQTIIPKISGKGRAVAFEIMIALPAIKALVREGKAHQMYSIIQASGGYGMRTLDQDLVELVKDDIVSYEEALARSPNPKEFEQRVLRVKPNVKLES</sequence>
<comment type="similarity">
    <text evidence="1">Belongs to the GSP E family.</text>
</comment>
<dbReference type="NCBIfam" id="TIGR01420">
    <property type="entry name" value="pilT_fam"/>
    <property type="match status" value="1"/>
</dbReference>
<dbReference type="Gene3D" id="3.30.450.90">
    <property type="match status" value="1"/>
</dbReference>
<dbReference type="EMBL" id="MNYI01000049">
    <property type="protein sequence ID" value="OIP42425.1"/>
    <property type="molecule type" value="Genomic_DNA"/>
</dbReference>
<dbReference type="InterPro" id="IPR006321">
    <property type="entry name" value="PilT/PilU"/>
</dbReference>
<dbReference type="Proteomes" id="UP000183085">
    <property type="component" value="Unassembled WGS sequence"/>
</dbReference>
<comment type="caution">
    <text evidence="3">The sequence shown here is derived from an EMBL/GenBank/DDBJ whole genome shotgun (WGS) entry which is preliminary data.</text>
</comment>